<dbReference type="KEGG" id="tpf:TPHA_0D02070"/>
<dbReference type="Proteomes" id="UP000005666">
    <property type="component" value="Chromosome 4"/>
</dbReference>
<evidence type="ECO:0000256" key="3">
    <source>
        <dbReference type="ARBA" id="ARBA00007321"/>
    </source>
</evidence>
<dbReference type="RefSeq" id="XP_003685279.1">
    <property type="nucleotide sequence ID" value="XM_003685231.1"/>
</dbReference>
<evidence type="ECO:0000256" key="8">
    <source>
        <dbReference type="SAM" id="MobiDB-lite"/>
    </source>
</evidence>
<feature type="region of interest" description="Disordered" evidence="8">
    <location>
        <begin position="79"/>
        <end position="104"/>
    </location>
</feature>
<dbReference type="GO" id="GO:0071459">
    <property type="term" value="P:protein localization to chromosome, centromeric region"/>
    <property type="evidence" value="ECO:0007669"/>
    <property type="project" value="EnsemblFungi"/>
</dbReference>
<name>G8BSM4_TETPH</name>
<dbReference type="OMA" id="NHSFATI"/>
<accession>G8BSM4</accession>
<gene>
    <name evidence="9" type="primary">TPHA0D02070</name>
    <name evidence="9" type="ordered locus">TPHA_0D02070</name>
</gene>
<proteinExistence type="inferred from homology"/>
<evidence type="ECO:0000256" key="1">
    <source>
        <dbReference type="ARBA" id="ARBA00004123"/>
    </source>
</evidence>
<keyword evidence="4" id="KW-0158">Chromosome</keyword>
<keyword evidence="7" id="KW-0175">Coiled coil</keyword>
<keyword evidence="10" id="KW-1185">Reference proteome</keyword>
<evidence type="ECO:0000313" key="10">
    <source>
        <dbReference type="Proteomes" id="UP000005666"/>
    </source>
</evidence>
<dbReference type="GO" id="GO:0000817">
    <property type="term" value="C:COMA complex"/>
    <property type="evidence" value="ECO:0007669"/>
    <property type="project" value="EnsemblFungi"/>
</dbReference>
<reference evidence="9 10" key="1">
    <citation type="journal article" date="2011" name="Proc. Natl. Acad. Sci. U.S.A.">
        <title>Evolutionary erosion of yeast sex chromosomes by mating-type switching accidents.</title>
        <authorList>
            <person name="Gordon J.L."/>
            <person name="Armisen D."/>
            <person name="Proux-Wera E."/>
            <person name="Oheigeartaigh S.S."/>
            <person name="Byrne K.P."/>
            <person name="Wolfe K.H."/>
        </authorList>
    </citation>
    <scope>NUCLEOTIDE SEQUENCE [LARGE SCALE GENOMIC DNA]</scope>
    <source>
        <strain evidence="10">ATCC 24235 / CBS 4417 / NBRC 1672 / NRRL Y-8282 / UCD 70-5</strain>
    </source>
</reference>
<dbReference type="EMBL" id="HE612859">
    <property type="protein sequence ID" value="CCE62845.1"/>
    <property type="molecule type" value="Genomic_DNA"/>
</dbReference>
<dbReference type="STRING" id="1071381.G8BSM4"/>
<evidence type="ECO:0000313" key="9">
    <source>
        <dbReference type="EMBL" id="CCE62845.1"/>
    </source>
</evidence>
<evidence type="ECO:0000256" key="4">
    <source>
        <dbReference type="ARBA" id="ARBA00022454"/>
    </source>
</evidence>
<evidence type="ECO:0000256" key="5">
    <source>
        <dbReference type="ARBA" id="ARBA00023242"/>
    </source>
</evidence>
<dbReference type="AlphaFoldDB" id="G8BSM4"/>
<dbReference type="Pfam" id="PF09496">
    <property type="entry name" value="CENP-O"/>
    <property type="match status" value="1"/>
</dbReference>
<dbReference type="HOGENOM" id="CLU_068734_0_0_1"/>
<dbReference type="GO" id="GO:0034087">
    <property type="term" value="P:establishment of mitotic sister chromatid cohesion"/>
    <property type="evidence" value="ECO:0007669"/>
    <property type="project" value="EnsemblFungi"/>
</dbReference>
<dbReference type="eggNOG" id="ENOG502RXWX">
    <property type="taxonomic scope" value="Eukaryota"/>
</dbReference>
<keyword evidence="6" id="KW-0137">Centromere</keyword>
<dbReference type="GO" id="GO:1905262">
    <property type="term" value="P:negative regulation of meiotic DNA double-strand break formation involved in reciprocal meiotic recombination"/>
    <property type="evidence" value="ECO:0007669"/>
    <property type="project" value="EnsemblFungi"/>
</dbReference>
<dbReference type="InterPro" id="IPR018464">
    <property type="entry name" value="CENP-O"/>
</dbReference>
<evidence type="ECO:0000256" key="6">
    <source>
        <dbReference type="ARBA" id="ARBA00023328"/>
    </source>
</evidence>
<evidence type="ECO:0000256" key="2">
    <source>
        <dbReference type="ARBA" id="ARBA00004584"/>
    </source>
</evidence>
<dbReference type="OrthoDB" id="10050372at2759"/>
<evidence type="ECO:0008006" key="11">
    <source>
        <dbReference type="Google" id="ProtNLM"/>
    </source>
</evidence>
<dbReference type="GeneID" id="11531075"/>
<sequence length="373" mass="43819">MSTLDNLRQDIDALRKELEYLNTKKKALENEVNNAIVNDKEEEPLLQEFNVLFNQFPDLFELLSKEKIKRSEMLGKHHRDEVFGTEEEANKRKQSEHLNDDDNMPEHEWILNKQPIIEHKIFASELSENINTDILTSPSKRKKVIEGIEITGNDANMGYKNPNLNEELERKIIKENTFRLFGISYFPVVDPCDLVHDKSNNEVNNKREMIGIRLEVFDDTLGVFEKPHYILLKKKTKSNNWGLFKYTIPNYIDIYLIFQRINNGILLTYEDIYIFAKQVYIQLLLIQNRKKNLMQLQEANIVSDILIDLNLKLIKMNIINTTTKLTLYLEKDKVTSVSIYSETLDIHSQKRWKLTLLGPVSGISRKIRYLSQM</sequence>
<protein>
    <recommendedName>
        <fullName evidence="11">Central kinetochore subunit MCM21</fullName>
    </recommendedName>
</protein>
<comment type="subcellular location">
    <subcellularLocation>
        <location evidence="2">Chromosome</location>
        <location evidence="2">Centromere</location>
    </subcellularLocation>
    <subcellularLocation>
        <location evidence="1">Nucleus</location>
    </subcellularLocation>
</comment>
<organism evidence="9 10">
    <name type="scientific">Tetrapisispora phaffii (strain ATCC 24235 / CBS 4417 / NBRC 1672 / NRRL Y-8282 / UCD 70-5)</name>
    <name type="common">Yeast</name>
    <name type="synonym">Fabospora phaffii</name>
    <dbReference type="NCBI Taxonomy" id="1071381"/>
    <lineage>
        <taxon>Eukaryota</taxon>
        <taxon>Fungi</taxon>
        <taxon>Dikarya</taxon>
        <taxon>Ascomycota</taxon>
        <taxon>Saccharomycotina</taxon>
        <taxon>Saccharomycetes</taxon>
        <taxon>Saccharomycetales</taxon>
        <taxon>Saccharomycetaceae</taxon>
        <taxon>Tetrapisispora</taxon>
    </lineage>
</organism>
<keyword evidence="5" id="KW-0539">Nucleus</keyword>
<feature type="coiled-coil region" evidence="7">
    <location>
        <begin position="4"/>
        <end position="38"/>
    </location>
</feature>
<comment type="similarity">
    <text evidence="3">Belongs to the CENP-O/MCM21 family.</text>
</comment>
<evidence type="ECO:0000256" key="7">
    <source>
        <dbReference type="SAM" id="Coils"/>
    </source>
</evidence>